<proteinExistence type="predicted"/>
<name>A0A7X1X0M8_9PSED</name>
<dbReference type="PANTHER" id="PTHR36455">
    <property type="match status" value="1"/>
</dbReference>
<accession>A0A7X1X0M8</accession>
<dbReference type="EMBL" id="WIWF01000282">
    <property type="protein sequence ID" value="MQT78216.1"/>
    <property type="molecule type" value="Genomic_DNA"/>
</dbReference>
<organism evidence="1 2">
    <name type="scientific">Pseudomonas helleri</name>
    <dbReference type="NCBI Taxonomy" id="1608996"/>
    <lineage>
        <taxon>Bacteria</taxon>
        <taxon>Pseudomonadati</taxon>
        <taxon>Pseudomonadota</taxon>
        <taxon>Gammaproteobacteria</taxon>
        <taxon>Pseudomonadales</taxon>
        <taxon>Pseudomonadaceae</taxon>
        <taxon>Pseudomonas</taxon>
    </lineage>
</organism>
<protein>
    <submittedName>
        <fullName evidence="1">IS66 family insertion sequence element accessory protein TnpB</fullName>
    </submittedName>
</protein>
<dbReference type="InterPro" id="IPR008878">
    <property type="entry name" value="Transposase_IS66_Orf2"/>
</dbReference>
<dbReference type="Pfam" id="PF05717">
    <property type="entry name" value="TnpB_IS66"/>
    <property type="match status" value="1"/>
</dbReference>
<reference evidence="1 2" key="1">
    <citation type="submission" date="2019-10" db="EMBL/GenBank/DDBJ databases">
        <title>Evaluation of single-gene subtyping targets for Pseudomonas.</title>
        <authorList>
            <person name="Reichler S.J."/>
            <person name="Orsi R.H."/>
            <person name="Wiedmann M."/>
            <person name="Martin N.H."/>
            <person name="Murphy S.I."/>
        </authorList>
    </citation>
    <scope>NUCLEOTIDE SEQUENCE [LARGE SCALE GENOMIC DNA]</scope>
    <source>
        <strain evidence="1 2">FSL R10-2932</strain>
    </source>
</reference>
<dbReference type="NCBIfam" id="NF033819">
    <property type="entry name" value="IS66_TnpB"/>
    <property type="match status" value="1"/>
</dbReference>
<dbReference type="RefSeq" id="WP_153439332.1">
    <property type="nucleotide sequence ID" value="NZ_WIWF01000282.1"/>
</dbReference>
<comment type="caution">
    <text evidence="1">The sequence shown here is derived from an EMBL/GenBank/DDBJ whole genome shotgun (WGS) entry which is preliminary data.</text>
</comment>
<dbReference type="PANTHER" id="PTHR36455:SF1">
    <property type="entry name" value="BLR8292 PROTEIN"/>
    <property type="match status" value="1"/>
</dbReference>
<sequence>MPGFSFAPTQVWLVIEPVDMRLGIDGLSARIQLSLGRSPCDGTAYAFRNRRGTRIKLLQWDGTGVWLSQRRLHRGSFVWPSAGERLFTLSQDQWQWLITGVDWQRLEARPMSHLQV</sequence>
<gene>
    <name evidence="1" type="primary">tnpB</name>
    <name evidence="1" type="ORF">GHO37_28745</name>
</gene>
<evidence type="ECO:0000313" key="1">
    <source>
        <dbReference type="EMBL" id="MQT78216.1"/>
    </source>
</evidence>
<dbReference type="AlphaFoldDB" id="A0A7X1X0M8"/>
<evidence type="ECO:0000313" key="2">
    <source>
        <dbReference type="Proteomes" id="UP000447574"/>
    </source>
</evidence>
<dbReference type="Proteomes" id="UP000447574">
    <property type="component" value="Unassembled WGS sequence"/>
</dbReference>